<evidence type="ECO:0000256" key="1">
    <source>
        <dbReference type="ARBA" id="ARBA00001974"/>
    </source>
</evidence>
<accession>A0ABV6G4H6</accession>
<comment type="similarity">
    <text evidence="5">Belongs to the quinone-dependent D-lactate dehydrogenase family.</text>
</comment>
<dbReference type="SUPFAM" id="SSF56176">
    <property type="entry name" value="FAD-binding/transporter-associated domain-like"/>
    <property type="match status" value="1"/>
</dbReference>
<feature type="binding site" evidence="5">
    <location>
        <position position="265"/>
    </location>
    <ligand>
        <name>FAD</name>
        <dbReference type="ChEBI" id="CHEBI:57692"/>
    </ligand>
</feature>
<feature type="binding site" evidence="5">
    <location>
        <begin position="79"/>
        <end position="83"/>
    </location>
    <ligand>
        <name>FAD</name>
        <dbReference type="ChEBI" id="CHEBI:57692"/>
    </ligand>
</feature>
<dbReference type="Gene3D" id="3.30.465.10">
    <property type="match status" value="1"/>
</dbReference>
<keyword evidence="5" id="KW-1003">Cell membrane</keyword>
<reference evidence="8 9" key="1">
    <citation type="submission" date="2024-09" db="EMBL/GenBank/DDBJ databases">
        <authorList>
            <person name="Sun Q."/>
            <person name="Mori K."/>
        </authorList>
    </citation>
    <scope>NUCLEOTIDE SEQUENCE [LARGE SCALE GENOMIC DNA]</scope>
    <source>
        <strain evidence="8 9">CCM 7415</strain>
    </source>
</reference>
<dbReference type="InterPro" id="IPR051264">
    <property type="entry name" value="FAD-oxidored/transferase_4"/>
</dbReference>
<feature type="domain" description="FAD-binding PCMH-type" evidence="7">
    <location>
        <begin position="45"/>
        <end position="219"/>
    </location>
</feature>
<dbReference type="InterPro" id="IPR006094">
    <property type="entry name" value="Oxid_FAD_bind_N"/>
</dbReference>
<keyword evidence="3 5" id="KW-0274">FAD</keyword>
<dbReference type="Gene3D" id="3.30.1370.20">
    <property type="entry name" value="D-lactate dehydrogenase, cap domain, subdomain 2"/>
    <property type="match status" value="1"/>
</dbReference>
<comment type="subcellular location">
    <subcellularLocation>
        <location evidence="5">Cell inner membrane</location>
        <topology evidence="5">Peripheral membrane protein</topology>
        <orientation evidence="5">Cytoplasmic side</orientation>
    </subcellularLocation>
</comment>
<organism evidence="8 9">
    <name type="scientific">Kushneria aurantia</name>
    <dbReference type="NCBI Taxonomy" id="504092"/>
    <lineage>
        <taxon>Bacteria</taxon>
        <taxon>Pseudomonadati</taxon>
        <taxon>Pseudomonadota</taxon>
        <taxon>Gammaproteobacteria</taxon>
        <taxon>Oceanospirillales</taxon>
        <taxon>Halomonadaceae</taxon>
        <taxon>Kushneria</taxon>
    </lineage>
</organism>
<dbReference type="GO" id="GO:0008720">
    <property type="term" value="F:D-lactate dehydrogenase (NAD+) activity"/>
    <property type="evidence" value="ECO:0007669"/>
    <property type="project" value="UniProtKB-EC"/>
</dbReference>
<gene>
    <name evidence="5 8" type="primary">dld</name>
    <name evidence="8" type="ORF">ACFFHW_09315</name>
</gene>
<evidence type="ECO:0000259" key="7">
    <source>
        <dbReference type="PROSITE" id="PS51387"/>
    </source>
</evidence>
<comment type="function">
    <text evidence="5 6">Catalyzes the oxidation of D-lactate to pyruvate.</text>
</comment>
<keyword evidence="2 5" id="KW-0285">Flavoprotein</keyword>
<keyword evidence="9" id="KW-1185">Reference proteome</keyword>
<feature type="binding site" evidence="5">
    <location>
        <position position="146"/>
    </location>
    <ligand>
        <name>FAD</name>
        <dbReference type="ChEBI" id="CHEBI:57692"/>
    </ligand>
</feature>
<dbReference type="HAMAP" id="MF_02092">
    <property type="entry name" value="DLDH_Dld"/>
    <property type="match status" value="1"/>
</dbReference>
<feature type="binding site" evidence="5">
    <location>
        <position position="163"/>
    </location>
    <ligand>
        <name>FAD</name>
        <dbReference type="ChEBI" id="CHEBI:57692"/>
    </ligand>
</feature>
<dbReference type="EMBL" id="JBHLVX010000036">
    <property type="protein sequence ID" value="MFC0268179.1"/>
    <property type="molecule type" value="Genomic_DNA"/>
</dbReference>
<dbReference type="SUPFAM" id="SSF55103">
    <property type="entry name" value="FAD-linked oxidases, C-terminal domain"/>
    <property type="match status" value="1"/>
</dbReference>
<evidence type="ECO:0000313" key="8">
    <source>
        <dbReference type="EMBL" id="MFC0268179.1"/>
    </source>
</evidence>
<dbReference type="InterPro" id="IPR036318">
    <property type="entry name" value="FAD-bd_PCMH-like_sf"/>
</dbReference>
<dbReference type="Gene3D" id="3.30.43.10">
    <property type="entry name" value="Uridine Diphospho-n-acetylenolpyruvylglucosamine Reductase, domain 2"/>
    <property type="match status" value="1"/>
</dbReference>
<dbReference type="InterPro" id="IPR016166">
    <property type="entry name" value="FAD-bd_PCMH"/>
</dbReference>
<proteinExistence type="inferred from homology"/>
<feature type="binding site" evidence="5">
    <location>
        <position position="153"/>
    </location>
    <ligand>
        <name>FAD</name>
        <dbReference type="ChEBI" id="CHEBI:57692"/>
    </ligand>
</feature>
<keyword evidence="5" id="KW-0997">Cell inner membrane</keyword>
<dbReference type="InterPro" id="IPR016172">
    <property type="entry name" value="D-lactate_DH_C-sub1"/>
</dbReference>
<sequence>MNHLRHTETADRQRLLETLGHIVGSHHVLTGASRTRRFQNGYRFGGGSVLAVVRPGSLIEQWQVLKACIEGDCIVITQAANTGLTGGSTPDGDDYDRDIVIVNTLRLAHIRLIEEGRQALCLPGATLDQLEKALAPLGREPHSVIGSSCLGASVFGGVCNNSGGALVKRGPAYTELSVHARLEADGQLRLVNHLGIALGDSPEEILGRLERGDFTDADIQHCGAAASDPDYDHHVRDVDAPTPARFNADERRLYEASGSAGRLMVFALRLDTFERERDPQVFYIGTNDTQALTELRRRLLVELDTLPISGEYMHREAFDVAEVYGKDTFLAVRLLGTARLPRFFALKSRLDALCERVGLLPDHFSDRLLQRLSQLFPSHLPASLRGYRDRFEHHLLLKVSADIAEPTRALLASHFESHEGDYFQCSAEDGAKAFLHRFAAAGAAVRYRIMHRDSVEDILALDIALRRDEREWMETLPEEIDSKLVKKLYYGHFLCHVLHQDYIVARGNDVEALEHRMWALLDERGAEYPAEHNVGHLYDAKPQLKRFYRELDPCNALNPGIGHTSKCRHWASAEANEVQG</sequence>
<protein>
    <recommendedName>
        <fullName evidence="5">Quinone-dependent D-lactate dehydrogenase</fullName>
        <ecNumber evidence="5">1.1.5.12</ecNumber>
    </recommendedName>
    <alternativeName>
        <fullName evidence="5">D-lactate dehydrogenase</fullName>
        <shortName evidence="5">D-LDH</shortName>
    </alternativeName>
</protein>
<dbReference type="PANTHER" id="PTHR43716">
    <property type="entry name" value="D-2-HYDROXYGLUTARATE DEHYDROGENASE, MITOCHONDRIAL"/>
    <property type="match status" value="1"/>
</dbReference>
<evidence type="ECO:0000256" key="6">
    <source>
        <dbReference type="PIRNR" id="PIRNR000101"/>
    </source>
</evidence>
<comment type="catalytic activity">
    <reaction evidence="5 6">
        <text>(R)-lactate + a quinone = a quinol + pyruvate</text>
        <dbReference type="Rhea" id="RHEA:51468"/>
        <dbReference type="ChEBI" id="CHEBI:15361"/>
        <dbReference type="ChEBI" id="CHEBI:16004"/>
        <dbReference type="ChEBI" id="CHEBI:24646"/>
        <dbReference type="ChEBI" id="CHEBI:132124"/>
        <dbReference type="EC" id="1.1.5.12"/>
    </reaction>
</comment>
<evidence type="ECO:0000256" key="3">
    <source>
        <dbReference type="ARBA" id="ARBA00022827"/>
    </source>
</evidence>
<dbReference type="NCBIfam" id="NF008387">
    <property type="entry name" value="PRK11183.1"/>
    <property type="match status" value="1"/>
</dbReference>
<dbReference type="InterPro" id="IPR016164">
    <property type="entry name" value="FAD-linked_Oxase-like_C"/>
</dbReference>
<dbReference type="PANTHER" id="PTHR43716:SF1">
    <property type="entry name" value="D-2-HYDROXYGLUTARATE DEHYDROGENASE, MITOCHONDRIAL"/>
    <property type="match status" value="1"/>
</dbReference>
<feature type="binding site" evidence="5">
    <location>
        <begin position="87"/>
        <end position="88"/>
    </location>
    <ligand>
        <name>FAD</name>
        <dbReference type="ChEBI" id="CHEBI:57692"/>
    </ligand>
</feature>
<dbReference type="Pfam" id="PF09330">
    <property type="entry name" value="Lact-deh-memb"/>
    <property type="match status" value="1"/>
</dbReference>
<keyword evidence="5 6" id="KW-0874">Quinone</keyword>
<dbReference type="InterPro" id="IPR016167">
    <property type="entry name" value="FAD-bd_PCMH_sub1"/>
</dbReference>
<dbReference type="Gene3D" id="3.30.70.610">
    <property type="entry name" value="D-lactate dehydrogenase, cap domain, subdomain 1"/>
    <property type="match status" value="2"/>
</dbReference>
<name>A0ABV6G4H6_9GAMM</name>
<dbReference type="InterPro" id="IPR016173">
    <property type="entry name" value="D-lactate_DH_C-sub2"/>
</dbReference>
<dbReference type="PIRSF" id="PIRSF000101">
    <property type="entry name" value="D-lactate_dh"/>
    <property type="match status" value="1"/>
</dbReference>
<evidence type="ECO:0000313" key="9">
    <source>
        <dbReference type="Proteomes" id="UP001589814"/>
    </source>
</evidence>
<dbReference type="InterPro" id="IPR012256">
    <property type="entry name" value="D_lactate_DH"/>
</dbReference>
<dbReference type="EC" id="1.1.5.12" evidence="5"/>
<comment type="caution">
    <text evidence="8">The sequence shown here is derived from an EMBL/GenBank/DDBJ whole genome shotgun (WGS) entry which is preliminary data.</text>
</comment>
<dbReference type="PROSITE" id="PS51387">
    <property type="entry name" value="FAD_PCMH"/>
    <property type="match status" value="1"/>
</dbReference>
<dbReference type="Pfam" id="PF01565">
    <property type="entry name" value="FAD_binding_4"/>
    <property type="match status" value="1"/>
</dbReference>
<evidence type="ECO:0000256" key="4">
    <source>
        <dbReference type="ARBA" id="ARBA00023002"/>
    </source>
</evidence>
<evidence type="ECO:0000256" key="2">
    <source>
        <dbReference type="ARBA" id="ARBA00022630"/>
    </source>
</evidence>
<dbReference type="InterPro" id="IPR016169">
    <property type="entry name" value="FAD-bd_PCMH_sub2"/>
</dbReference>
<dbReference type="InterPro" id="IPR015409">
    <property type="entry name" value="Lactate_DH_C"/>
</dbReference>
<comment type="cofactor">
    <cofactor evidence="1 5 6">
        <name>FAD</name>
        <dbReference type="ChEBI" id="CHEBI:57692"/>
    </cofactor>
</comment>
<evidence type="ECO:0000256" key="5">
    <source>
        <dbReference type="HAMAP-Rule" id="MF_02092"/>
    </source>
</evidence>
<keyword evidence="5" id="KW-0472">Membrane</keyword>
<dbReference type="RefSeq" id="WP_026351987.1">
    <property type="nucleotide sequence ID" value="NZ_JBHLVX010000036.1"/>
</dbReference>
<dbReference type="Proteomes" id="UP001589814">
    <property type="component" value="Unassembled WGS sequence"/>
</dbReference>
<keyword evidence="4 5" id="KW-0560">Oxidoreductase</keyword>